<keyword evidence="2" id="KW-1185">Reference proteome</keyword>
<dbReference type="Pfam" id="PF09844">
    <property type="entry name" value="DUF2071"/>
    <property type="match status" value="1"/>
</dbReference>
<dbReference type="EMBL" id="MYFO01000001">
    <property type="protein sequence ID" value="TFE91955.1"/>
    <property type="molecule type" value="Genomic_DNA"/>
</dbReference>
<organism evidence="1 2">
    <name type="scientific">Paenibacillus athensensis</name>
    <dbReference type="NCBI Taxonomy" id="1967502"/>
    <lineage>
        <taxon>Bacteria</taxon>
        <taxon>Bacillati</taxon>
        <taxon>Bacillota</taxon>
        <taxon>Bacilli</taxon>
        <taxon>Bacillales</taxon>
        <taxon>Paenibacillaceae</taxon>
        <taxon>Paenibacillus</taxon>
    </lineage>
</organism>
<comment type="caution">
    <text evidence="1">The sequence shown here is derived from an EMBL/GenBank/DDBJ whole genome shotgun (WGS) entry which is preliminary data.</text>
</comment>
<gene>
    <name evidence="1" type="ORF">B5M42_01585</name>
</gene>
<reference evidence="1 2" key="1">
    <citation type="submission" date="2017-03" db="EMBL/GenBank/DDBJ databases">
        <title>Isolation of Levoglucosan Utilizing Bacteria.</title>
        <authorList>
            <person name="Arya A.S."/>
        </authorList>
    </citation>
    <scope>NUCLEOTIDE SEQUENCE [LARGE SCALE GENOMIC DNA]</scope>
    <source>
        <strain evidence="1 2">MEC069</strain>
    </source>
</reference>
<sequence length="241" mass="27070">MTRPWPVPSRPWVMKQVWEDLLFAHWPLAPAALASRIPAELELDLFEGQAWLAVVPFRMSGVTARGIPPLPGLSAFPELNLRTYVTRDGKPGVYFFTLDAQSRLAVEAARAWFHLPYVYAAMSAEPLDDGGVGYVCERRDRRAAKAHFAAEYRPVSDIFHAEPGTLAYWLTERYCLYAVDAGGRIYRGEIDHEPWPLQVAQAAIHSSTIAEASGFTLGGEAPLLHFARRLPVRIWPLERCK</sequence>
<name>A0A4Y8QAV4_9BACL</name>
<dbReference type="Proteomes" id="UP000298246">
    <property type="component" value="Unassembled WGS sequence"/>
</dbReference>
<dbReference type="Gene3D" id="2.40.400.10">
    <property type="entry name" value="Acetoacetate decarboxylase-like"/>
    <property type="match status" value="1"/>
</dbReference>
<protein>
    <recommendedName>
        <fullName evidence="3">DUF2071 domain-containing protein</fullName>
    </recommendedName>
</protein>
<proteinExistence type="predicted"/>
<dbReference type="InterPro" id="IPR018644">
    <property type="entry name" value="DUF2071"/>
</dbReference>
<evidence type="ECO:0000313" key="1">
    <source>
        <dbReference type="EMBL" id="TFE91955.1"/>
    </source>
</evidence>
<dbReference type="PANTHER" id="PTHR39186:SF1">
    <property type="entry name" value="DUF2071 DOMAIN-CONTAINING PROTEIN"/>
    <property type="match status" value="1"/>
</dbReference>
<dbReference type="SUPFAM" id="SSF160104">
    <property type="entry name" value="Acetoacetate decarboxylase-like"/>
    <property type="match status" value="1"/>
</dbReference>
<accession>A0A4Y8QAV4</accession>
<dbReference type="AlphaFoldDB" id="A0A4Y8QAV4"/>
<evidence type="ECO:0008006" key="3">
    <source>
        <dbReference type="Google" id="ProtNLM"/>
    </source>
</evidence>
<dbReference type="InterPro" id="IPR023375">
    <property type="entry name" value="ADC_dom_sf"/>
</dbReference>
<dbReference type="PANTHER" id="PTHR39186">
    <property type="entry name" value="DUF2071 FAMILY PROTEIN"/>
    <property type="match status" value="1"/>
</dbReference>
<evidence type="ECO:0000313" key="2">
    <source>
        <dbReference type="Proteomes" id="UP000298246"/>
    </source>
</evidence>